<dbReference type="CDD" id="cd01561">
    <property type="entry name" value="CBS_like"/>
    <property type="match status" value="1"/>
</dbReference>
<reference evidence="10 11" key="1">
    <citation type="submission" date="2013-04" db="EMBL/GenBank/DDBJ databases">
        <title>Hyphomonas hirschiana VP5 Genome Sequencing.</title>
        <authorList>
            <person name="Lai Q."/>
            <person name="Shao Z."/>
        </authorList>
    </citation>
    <scope>NUCLEOTIDE SEQUENCE [LARGE SCALE GENOMIC DNA]</scope>
    <source>
        <strain evidence="10 11">VP5</strain>
    </source>
</reference>
<dbReference type="AlphaFoldDB" id="A0A059FFD2"/>
<comment type="caution">
    <text evidence="10">The sequence shown here is derived from an EMBL/GenBank/DDBJ whole genome shotgun (WGS) entry which is preliminary data.</text>
</comment>
<dbReference type="FunFam" id="3.40.50.1100:FF:000006">
    <property type="entry name" value="Cysteine synthase"/>
    <property type="match status" value="1"/>
</dbReference>
<feature type="domain" description="Tryptophan synthase beta chain-like PALP" evidence="9">
    <location>
        <begin position="31"/>
        <end position="321"/>
    </location>
</feature>
<evidence type="ECO:0000256" key="2">
    <source>
        <dbReference type="ARBA" id="ARBA00007103"/>
    </source>
</evidence>
<dbReference type="Proteomes" id="UP000025061">
    <property type="component" value="Unassembled WGS sequence"/>
</dbReference>
<evidence type="ECO:0000259" key="9">
    <source>
        <dbReference type="Pfam" id="PF00291"/>
    </source>
</evidence>
<dbReference type="PANTHER" id="PTHR10314">
    <property type="entry name" value="CYSTATHIONINE BETA-SYNTHASE"/>
    <property type="match status" value="1"/>
</dbReference>
<dbReference type="PATRIC" id="fig|1280951.3.peg.2888"/>
<dbReference type="InterPro" id="IPR001926">
    <property type="entry name" value="TrpB-like_PALP"/>
</dbReference>
<dbReference type="GO" id="GO:0004124">
    <property type="term" value="F:cysteine synthase activity"/>
    <property type="evidence" value="ECO:0007669"/>
    <property type="project" value="UniProtKB-EC"/>
</dbReference>
<dbReference type="EMBL" id="ARYI01000014">
    <property type="protein sequence ID" value="KCZ89334.1"/>
    <property type="molecule type" value="Genomic_DNA"/>
</dbReference>
<accession>A0A059FFD2</accession>
<keyword evidence="5" id="KW-0808">Transferase</keyword>
<name>A0A059FFD2_9PROT</name>
<evidence type="ECO:0000313" key="11">
    <source>
        <dbReference type="Proteomes" id="UP000025061"/>
    </source>
</evidence>
<dbReference type="SUPFAM" id="SSF53686">
    <property type="entry name" value="Tryptophan synthase beta subunit-like PLP-dependent enzymes"/>
    <property type="match status" value="1"/>
</dbReference>
<dbReference type="RefSeq" id="WP_011645215.1">
    <property type="nucleotide sequence ID" value="NZ_ARYI01000014.1"/>
</dbReference>
<evidence type="ECO:0000313" key="10">
    <source>
        <dbReference type="EMBL" id="KCZ89334.1"/>
    </source>
</evidence>
<comment type="catalytic activity">
    <reaction evidence="8">
        <text>O-acetyl-L-serine + hydrogen sulfide = L-cysteine + acetate</text>
        <dbReference type="Rhea" id="RHEA:14829"/>
        <dbReference type="ChEBI" id="CHEBI:29919"/>
        <dbReference type="ChEBI" id="CHEBI:30089"/>
        <dbReference type="ChEBI" id="CHEBI:35235"/>
        <dbReference type="ChEBI" id="CHEBI:58340"/>
        <dbReference type="EC" id="2.5.1.47"/>
    </reaction>
</comment>
<evidence type="ECO:0000256" key="3">
    <source>
        <dbReference type="ARBA" id="ARBA00012681"/>
    </source>
</evidence>
<comment type="cofactor">
    <cofactor evidence="1">
        <name>pyridoxal 5'-phosphate</name>
        <dbReference type="ChEBI" id="CHEBI:597326"/>
    </cofactor>
</comment>
<evidence type="ECO:0000256" key="4">
    <source>
        <dbReference type="ARBA" id="ARBA00022605"/>
    </source>
</evidence>
<evidence type="ECO:0000256" key="8">
    <source>
        <dbReference type="ARBA" id="ARBA00047931"/>
    </source>
</evidence>
<evidence type="ECO:0000256" key="1">
    <source>
        <dbReference type="ARBA" id="ARBA00001933"/>
    </source>
</evidence>
<dbReference type="Gene3D" id="3.40.50.1100">
    <property type="match status" value="2"/>
</dbReference>
<gene>
    <name evidence="10" type="ORF">HHI_14327</name>
</gene>
<organism evidence="10 11">
    <name type="scientific">Hyphomonas hirschiana VP5</name>
    <dbReference type="NCBI Taxonomy" id="1280951"/>
    <lineage>
        <taxon>Bacteria</taxon>
        <taxon>Pseudomonadati</taxon>
        <taxon>Pseudomonadota</taxon>
        <taxon>Alphaproteobacteria</taxon>
        <taxon>Hyphomonadales</taxon>
        <taxon>Hyphomonadaceae</taxon>
        <taxon>Hyphomonas</taxon>
    </lineage>
</organism>
<keyword evidence="6" id="KW-0663">Pyridoxal phosphate</keyword>
<evidence type="ECO:0000256" key="6">
    <source>
        <dbReference type="ARBA" id="ARBA00022898"/>
    </source>
</evidence>
<dbReference type="InterPro" id="IPR050214">
    <property type="entry name" value="Cys_Synth/Cystath_Beta-Synth"/>
</dbReference>
<comment type="similarity">
    <text evidence="2">Belongs to the cysteine synthase/cystathionine beta-synthase family.</text>
</comment>
<keyword evidence="11" id="KW-1185">Reference proteome</keyword>
<dbReference type="Pfam" id="PF00291">
    <property type="entry name" value="PALP"/>
    <property type="match status" value="1"/>
</dbReference>
<dbReference type="EC" id="2.5.1.47" evidence="3"/>
<keyword evidence="7" id="KW-0198">Cysteine biosynthesis</keyword>
<dbReference type="InterPro" id="IPR036052">
    <property type="entry name" value="TrpB-like_PALP_sf"/>
</dbReference>
<keyword evidence="4" id="KW-0028">Amino-acid biosynthesis</keyword>
<proteinExistence type="inferred from homology"/>
<protein>
    <recommendedName>
        <fullName evidence="3">cysteine synthase</fullName>
        <ecNumber evidence="3">2.5.1.47</ecNumber>
    </recommendedName>
</protein>
<sequence>MPQPASAITPPAVSSLPSARQCQEARLKALSALIGRTPMLSIRLRFRGRERVIHAKAEHYNLTGSIKDRMALSILACAYRSGALQPGDTIAEATSGNAGIALTALGRALGHPVEIFMPDWMSGERKNLLRSLGANLNLLSREAGGFLGAIAATETLAASRKDVFLPCQFSNGDNSAAHAQTTARELINQLATLDARPDAFVAGVGTGGTVMGVGRAFKSAFPDVKVHPLEPQESPTLSTGYKVGQHRIQGISDDFIPALVKLEQVDEVIAVSDGDAIRMAQRLARELGLGVGISSGANLIGALIAAERLGDTACVATVFCDDNKKYLSGALACEEPHKEGHLTPEIELLDFEATICG</sequence>
<evidence type="ECO:0000256" key="7">
    <source>
        <dbReference type="ARBA" id="ARBA00023192"/>
    </source>
</evidence>
<evidence type="ECO:0000256" key="5">
    <source>
        <dbReference type="ARBA" id="ARBA00022679"/>
    </source>
</evidence>
<dbReference type="OrthoDB" id="9805733at2"/>